<dbReference type="EMBL" id="LKMD01000102">
    <property type="protein sequence ID" value="PIA97409.1"/>
    <property type="molecule type" value="Genomic_DNA"/>
</dbReference>
<sequence length="113" mass="12865">MKDQRFSDLAAGMSQRLWTEPRKVMKPCSGEVYIADIHAAVWPAVLWHKFMRSNIHLLGSRFGRTAPVPGSKRTARASAEDVLSSRWKHLRSQWSSIPQVVCSSRRDLPKIAH</sequence>
<name>A0A2G5HXZ0_CERBT</name>
<reference evidence="1 2" key="1">
    <citation type="submission" date="2015-10" db="EMBL/GenBank/DDBJ databases">
        <title>The cercosporin biosynthetic gene cluster was horizontally transferred to several fungal lineages and shown to be expanded in Cercospora beticola based on microsynteny with recipient genomes.</title>
        <authorList>
            <person name="De Jonge R."/>
            <person name="Ebert M.K."/>
            <person name="Suttle J.C."/>
            <person name="Jurick Ii W.M."/>
            <person name="Secor G.A."/>
            <person name="Thomma B.P."/>
            <person name="Van De Peer Y."/>
            <person name="Bolton M.D."/>
        </authorList>
    </citation>
    <scope>NUCLEOTIDE SEQUENCE [LARGE SCALE GENOMIC DNA]</scope>
    <source>
        <strain evidence="1 2">09-40</strain>
    </source>
</reference>
<evidence type="ECO:0000313" key="2">
    <source>
        <dbReference type="Proteomes" id="UP000230605"/>
    </source>
</evidence>
<comment type="caution">
    <text evidence="1">The sequence shown here is derived from an EMBL/GenBank/DDBJ whole genome shotgun (WGS) entry which is preliminary data.</text>
</comment>
<proteinExistence type="predicted"/>
<dbReference type="Proteomes" id="UP000230605">
    <property type="component" value="Chromosome 2"/>
</dbReference>
<dbReference type="AlphaFoldDB" id="A0A2G5HXZ0"/>
<protein>
    <submittedName>
        <fullName evidence="1">Uncharacterized protein</fullName>
    </submittedName>
</protein>
<evidence type="ECO:0000313" key="1">
    <source>
        <dbReference type="EMBL" id="PIA97409.1"/>
    </source>
</evidence>
<gene>
    <name evidence="1" type="ORF">CB0940_05670</name>
</gene>
<organism evidence="1 2">
    <name type="scientific">Cercospora beticola</name>
    <name type="common">Sugarbeet leaf spot fungus</name>
    <dbReference type="NCBI Taxonomy" id="122368"/>
    <lineage>
        <taxon>Eukaryota</taxon>
        <taxon>Fungi</taxon>
        <taxon>Dikarya</taxon>
        <taxon>Ascomycota</taxon>
        <taxon>Pezizomycotina</taxon>
        <taxon>Dothideomycetes</taxon>
        <taxon>Dothideomycetidae</taxon>
        <taxon>Mycosphaerellales</taxon>
        <taxon>Mycosphaerellaceae</taxon>
        <taxon>Cercospora</taxon>
    </lineage>
</organism>
<accession>A0A2G5HXZ0</accession>